<accession>A0A8H7ACZ0</accession>
<evidence type="ECO:0000256" key="2">
    <source>
        <dbReference type="SAM" id="Phobius"/>
    </source>
</evidence>
<gene>
    <name evidence="6" type="ORF">GJ744_001179</name>
</gene>
<organism evidence="6 7">
    <name type="scientific">Endocarpon pusillum</name>
    <dbReference type="NCBI Taxonomy" id="364733"/>
    <lineage>
        <taxon>Eukaryota</taxon>
        <taxon>Fungi</taxon>
        <taxon>Dikarya</taxon>
        <taxon>Ascomycota</taxon>
        <taxon>Pezizomycotina</taxon>
        <taxon>Eurotiomycetes</taxon>
        <taxon>Chaetothyriomycetidae</taxon>
        <taxon>Verrucariales</taxon>
        <taxon>Verrucariaceae</taxon>
        <taxon>Endocarpon</taxon>
    </lineage>
</organism>
<dbReference type="InterPro" id="IPR042099">
    <property type="entry name" value="ANL_N_sf"/>
</dbReference>
<sequence>MQSNTVQDAVQEKSLSHPETFWAHHADQLHWHKKYSTVLRKGRKSLSNNVSHEHWSWFPDGEISTTYNCIDRHVKAGNGDSAAIIWDSPVSQSKQEVTYSQLLEEVETLAGIMREEGVKKGDVVLIYMPMIPAALFAILATVRLGALHAVVFGGFAPTSLAQRIEAAKPKIIMTASCAIEGAKGPLDYRPFVEGGIEKSSWRPEKTIIWQRDQRRWDPVLKDKGQRNWQRLVKSAKNRGLKAEAVPVKGNEGLYIIYTSGTTGLPKGVLREAAGHAVGLNLSIKYLFDVKGPGDVMFCASDVGWVVGHSYIVYAPLLAGATTVLFEGKPIGTPDAGAFFRIVEEHKVTTLFTAPTALRAIRKEDPENRFFLDIGKRGGLKHWRALFLAGERSEPNIVSTFQKLLDEHAAPDARVIDNWWSSESGSPITGIALSPAVGLDHLSTEKHRPLQTKPGSAGKPMPGFDVRIVDDQGKEVNPGNMGNIVLAMPLAPSGFTTLFNDEVRFYKGYLKRFNGKWIDTGDAGMIGADGYVHVMSRSDDIINVAAHRFSTGSIEQAILSHPDIAEACVVGIPDDMKGHLPFAFVSPSSASTGKLPAHPPPELFQAVNKLVREQIGSIASLGGMIQGRGMIPKTRSGKTLRRVLRELVENGTKGEYNREVNVPATVEDEDVVEVARRLIKEYFGKKKSMQGVPKSKL</sequence>
<dbReference type="Pfam" id="PF00501">
    <property type="entry name" value="AMP-binding"/>
    <property type="match status" value="1"/>
</dbReference>
<keyword evidence="2" id="KW-1133">Transmembrane helix</keyword>
<evidence type="ECO:0000259" key="3">
    <source>
        <dbReference type="Pfam" id="PF00501"/>
    </source>
</evidence>
<dbReference type="Proteomes" id="UP000606974">
    <property type="component" value="Unassembled WGS sequence"/>
</dbReference>
<name>A0A8H7ACZ0_9EURO</name>
<evidence type="ECO:0000259" key="4">
    <source>
        <dbReference type="Pfam" id="PF13193"/>
    </source>
</evidence>
<feature type="transmembrane region" description="Helical" evidence="2">
    <location>
        <begin position="123"/>
        <end position="142"/>
    </location>
</feature>
<keyword evidence="2" id="KW-0812">Transmembrane</keyword>
<dbReference type="InterPro" id="IPR032387">
    <property type="entry name" value="ACAS_N"/>
</dbReference>
<feature type="domain" description="AMP-binding enzyme C-terminal" evidence="4">
    <location>
        <begin position="553"/>
        <end position="637"/>
    </location>
</feature>
<dbReference type="Pfam" id="PF13193">
    <property type="entry name" value="AMP-binding_C"/>
    <property type="match status" value="1"/>
</dbReference>
<dbReference type="PANTHER" id="PTHR43347:SF3">
    <property type="entry name" value="ACYL-COA SYNTHETASE SHORT-CHAIN FAMILY MEMBER 3, MITOCHONDRIAL"/>
    <property type="match status" value="1"/>
</dbReference>
<dbReference type="AlphaFoldDB" id="A0A8H7ACZ0"/>
<dbReference type="PROSITE" id="PS00455">
    <property type="entry name" value="AMP_BINDING"/>
    <property type="match status" value="1"/>
</dbReference>
<proteinExistence type="inferred from homology"/>
<dbReference type="Gene3D" id="3.30.300.30">
    <property type="match status" value="1"/>
</dbReference>
<feature type="domain" description="AMP-dependent synthetase/ligase" evidence="3">
    <location>
        <begin position="76"/>
        <end position="488"/>
    </location>
</feature>
<evidence type="ECO:0000256" key="1">
    <source>
        <dbReference type="ARBA" id="ARBA00006432"/>
    </source>
</evidence>
<dbReference type="OrthoDB" id="1706066at2759"/>
<dbReference type="Gene3D" id="3.40.50.12780">
    <property type="entry name" value="N-terminal domain of ligase-like"/>
    <property type="match status" value="1"/>
</dbReference>
<dbReference type="EMBL" id="JAACFV010000116">
    <property type="protein sequence ID" value="KAF7505189.1"/>
    <property type="molecule type" value="Genomic_DNA"/>
</dbReference>
<dbReference type="GO" id="GO:0050218">
    <property type="term" value="F:propionate-CoA ligase activity"/>
    <property type="evidence" value="ECO:0007669"/>
    <property type="project" value="TreeGrafter"/>
</dbReference>
<dbReference type="PANTHER" id="PTHR43347">
    <property type="entry name" value="ACYL-COA SYNTHETASE"/>
    <property type="match status" value="1"/>
</dbReference>
<dbReference type="InterPro" id="IPR045851">
    <property type="entry name" value="AMP-bd_C_sf"/>
</dbReference>
<protein>
    <submittedName>
        <fullName evidence="6">Uncharacterized protein</fullName>
    </submittedName>
</protein>
<comment type="caution">
    <text evidence="6">The sequence shown here is derived from an EMBL/GenBank/DDBJ whole genome shotgun (WGS) entry which is preliminary data.</text>
</comment>
<keyword evidence="2" id="KW-0472">Membrane</keyword>
<comment type="similarity">
    <text evidence="1">Belongs to the ATP-dependent AMP-binding enzyme family.</text>
</comment>
<dbReference type="InterPro" id="IPR020845">
    <property type="entry name" value="AMP-binding_CS"/>
</dbReference>
<keyword evidence="7" id="KW-1185">Reference proteome</keyword>
<evidence type="ECO:0000313" key="7">
    <source>
        <dbReference type="Proteomes" id="UP000606974"/>
    </source>
</evidence>
<evidence type="ECO:0000259" key="5">
    <source>
        <dbReference type="Pfam" id="PF16177"/>
    </source>
</evidence>
<dbReference type="InterPro" id="IPR025110">
    <property type="entry name" value="AMP-bd_C"/>
</dbReference>
<reference evidence="6" key="1">
    <citation type="submission" date="2020-02" db="EMBL/GenBank/DDBJ databases">
        <authorList>
            <person name="Palmer J.M."/>
        </authorList>
    </citation>
    <scope>NUCLEOTIDE SEQUENCE</scope>
    <source>
        <strain evidence="6">EPUS1.4</strain>
        <tissue evidence="6">Thallus</tissue>
    </source>
</reference>
<dbReference type="InterPro" id="IPR000873">
    <property type="entry name" value="AMP-dep_synth/lig_dom"/>
</dbReference>
<feature type="domain" description="Acetyl-coenzyme A synthetase N-terminal" evidence="5">
    <location>
        <begin position="9"/>
        <end position="69"/>
    </location>
</feature>
<dbReference type="SUPFAM" id="SSF56801">
    <property type="entry name" value="Acetyl-CoA synthetase-like"/>
    <property type="match status" value="1"/>
</dbReference>
<dbReference type="Pfam" id="PF16177">
    <property type="entry name" value="ACAS_N"/>
    <property type="match status" value="1"/>
</dbReference>
<evidence type="ECO:0000313" key="6">
    <source>
        <dbReference type="EMBL" id="KAF7505189.1"/>
    </source>
</evidence>